<proteinExistence type="predicted"/>
<evidence type="ECO:0000313" key="2">
    <source>
        <dbReference type="EMBL" id="PYF13170.1"/>
    </source>
</evidence>
<protein>
    <submittedName>
        <fullName evidence="2">Hint domain-containing protein</fullName>
    </submittedName>
</protein>
<organism evidence="2 3">
    <name type="scientific">Rhodobacter viridis</name>
    <dbReference type="NCBI Taxonomy" id="1054202"/>
    <lineage>
        <taxon>Bacteria</taxon>
        <taxon>Pseudomonadati</taxon>
        <taxon>Pseudomonadota</taxon>
        <taxon>Alphaproteobacteria</taxon>
        <taxon>Rhodobacterales</taxon>
        <taxon>Rhodobacter group</taxon>
        <taxon>Rhodobacter</taxon>
    </lineage>
</organism>
<dbReference type="AlphaFoldDB" id="A0A318U3U4"/>
<comment type="caution">
    <text evidence="2">The sequence shown here is derived from an EMBL/GenBank/DDBJ whole genome shotgun (WGS) entry which is preliminary data.</text>
</comment>
<dbReference type="Proteomes" id="UP000247727">
    <property type="component" value="Unassembled WGS sequence"/>
</dbReference>
<keyword evidence="3" id="KW-1185">Reference proteome</keyword>
<sequence length="252" mass="26980">MTATGKIMHGTALLDGASGRIGSPNPVVEMRLHFDGYDESSGRIEGRDAAGDQLFSMDIRKLLGSVPCFTANSQIATGQGMIPVSALTPGTRVITRDNGMQELLWVGRRRFGWQALGLNPLLRPVRISAGALGQGLPERDMVVSPNHRFLTRMPGEGEAAERLTMARDLVGLYGIACDAAIEVEYWQLLFARHELVLADGSWSESFLPTQASLAALDSEGRAALSLALPGIETEVITGFDSVRPFAEIGSAA</sequence>
<reference evidence="2 3" key="1">
    <citation type="submission" date="2018-06" db="EMBL/GenBank/DDBJ databases">
        <title>Genomic Encyclopedia of Type Strains, Phase III (KMG-III): the genomes of soil and plant-associated and newly described type strains.</title>
        <authorList>
            <person name="Whitman W."/>
        </authorList>
    </citation>
    <scope>NUCLEOTIDE SEQUENCE [LARGE SCALE GENOMIC DNA]</scope>
    <source>
        <strain evidence="2 3">JA737</strain>
    </source>
</reference>
<evidence type="ECO:0000313" key="3">
    <source>
        <dbReference type="Proteomes" id="UP000247727"/>
    </source>
</evidence>
<feature type="domain" description="Hedgehog/Intein (Hint)" evidence="1">
    <location>
        <begin position="67"/>
        <end position="209"/>
    </location>
</feature>
<accession>A0A318U3U4</accession>
<dbReference type="Pfam" id="PF13403">
    <property type="entry name" value="Hint_2"/>
    <property type="match status" value="1"/>
</dbReference>
<gene>
    <name evidence="2" type="ORF">C8J30_101557</name>
</gene>
<evidence type="ECO:0000259" key="1">
    <source>
        <dbReference type="Pfam" id="PF13403"/>
    </source>
</evidence>
<dbReference type="InterPro" id="IPR028992">
    <property type="entry name" value="Hedgehog/Intein_dom"/>
</dbReference>
<name>A0A318U3U4_9RHOB</name>
<dbReference type="InterPro" id="IPR036844">
    <property type="entry name" value="Hint_dom_sf"/>
</dbReference>
<dbReference type="SUPFAM" id="SSF51294">
    <property type="entry name" value="Hedgehog/intein (Hint) domain"/>
    <property type="match status" value="1"/>
</dbReference>
<dbReference type="EMBL" id="QJTK01000001">
    <property type="protein sequence ID" value="PYF13170.1"/>
    <property type="molecule type" value="Genomic_DNA"/>
</dbReference>